<feature type="domain" description="Fido" evidence="1">
    <location>
        <begin position="8"/>
        <end position="128"/>
    </location>
</feature>
<dbReference type="GO" id="GO:0016301">
    <property type="term" value="F:kinase activity"/>
    <property type="evidence" value="ECO:0007669"/>
    <property type="project" value="InterPro"/>
</dbReference>
<sequence length="136" mass="15296">MTTEPLGVTADEVITLNERIVASTGERHVLRDRGALEGALARPQTFFHYEDVTEVHFLAGYLILSVGKAHAFEQGNKRTAWLAGVLFILNNGYKLTMNDLAQKIIADIVERMMSDEDQVKQLIFWLDKYTDPAETA</sequence>
<gene>
    <name evidence="2" type="ORF">GGE12_002442</name>
</gene>
<evidence type="ECO:0000313" key="3">
    <source>
        <dbReference type="Proteomes" id="UP000533641"/>
    </source>
</evidence>
<dbReference type="PANTHER" id="PTHR39426">
    <property type="entry name" value="HOMOLOGY TO DEATH-ON-CURING PROTEIN OF PHAGE P1"/>
    <property type="match status" value="1"/>
</dbReference>
<accession>A0A7W6RMJ1</accession>
<dbReference type="InterPro" id="IPR053737">
    <property type="entry name" value="Type_II_TA_Toxin"/>
</dbReference>
<dbReference type="RefSeq" id="WP_183925319.1">
    <property type="nucleotide sequence ID" value="NZ_JACIGM010000004.1"/>
</dbReference>
<dbReference type="PANTHER" id="PTHR39426:SF1">
    <property type="entry name" value="HOMOLOGY TO DEATH-ON-CURING PROTEIN OF PHAGE P1"/>
    <property type="match status" value="1"/>
</dbReference>
<dbReference type="InterPro" id="IPR003812">
    <property type="entry name" value="Fido"/>
</dbReference>
<protein>
    <submittedName>
        <fullName evidence="2">Death-on-curing protein</fullName>
    </submittedName>
</protein>
<proteinExistence type="predicted"/>
<dbReference type="Gene3D" id="1.20.120.1870">
    <property type="entry name" value="Fic/DOC protein, Fido domain"/>
    <property type="match status" value="1"/>
</dbReference>
<dbReference type="NCBIfam" id="TIGR01550">
    <property type="entry name" value="DOC_P1"/>
    <property type="match status" value="1"/>
</dbReference>
<reference evidence="2 3" key="1">
    <citation type="submission" date="2020-08" db="EMBL/GenBank/DDBJ databases">
        <title>Genomic Encyclopedia of Type Strains, Phase IV (KMG-V): Genome sequencing to study the core and pangenomes of soil and plant-associated prokaryotes.</title>
        <authorList>
            <person name="Whitman W."/>
        </authorList>
    </citation>
    <scope>NUCLEOTIDE SEQUENCE [LARGE SCALE GENOMIC DNA]</scope>
    <source>
        <strain evidence="2 3">SEMIA 402</strain>
    </source>
</reference>
<dbReference type="InterPro" id="IPR006440">
    <property type="entry name" value="Doc"/>
</dbReference>
<comment type="caution">
    <text evidence="2">The sequence shown here is derived from an EMBL/GenBank/DDBJ whole genome shotgun (WGS) entry which is preliminary data.</text>
</comment>
<dbReference type="AlphaFoldDB" id="A0A7W6RMJ1"/>
<dbReference type="Pfam" id="PF02661">
    <property type="entry name" value="Fic"/>
    <property type="match status" value="1"/>
</dbReference>
<dbReference type="PROSITE" id="PS51459">
    <property type="entry name" value="FIDO"/>
    <property type="match status" value="1"/>
</dbReference>
<dbReference type="Proteomes" id="UP000533641">
    <property type="component" value="Unassembled WGS sequence"/>
</dbReference>
<name>A0A7W6RMJ1_9HYPH</name>
<organism evidence="2 3">
    <name type="scientific">Rhizobium mongolense</name>
    <dbReference type="NCBI Taxonomy" id="57676"/>
    <lineage>
        <taxon>Bacteria</taxon>
        <taxon>Pseudomonadati</taxon>
        <taxon>Pseudomonadota</taxon>
        <taxon>Alphaproteobacteria</taxon>
        <taxon>Hyphomicrobiales</taxon>
        <taxon>Rhizobiaceae</taxon>
        <taxon>Rhizobium/Agrobacterium group</taxon>
        <taxon>Rhizobium</taxon>
    </lineage>
</organism>
<evidence type="ECO:0000313" key="2">
    <source>
        <dbReference type="EMBL" id="MBB4274666.1"/>
    </source>
</evidence>
<evidence type="ECO:0000259" key="1">
    <source>
        <dbReference type="PROSITE" id="PS51459"/>
    </source>
</evidence>
<dbReference type="EMBL" id="JACIGM010000004">
    <property type="protein sequence ID" value="MBB4274666.1"/>
    <property type="molecule type" value="Genomic_DNA"/>
</dbReference>